<proteinExistence type="predicted"/>
<evidence type="ECO:0000313" key="2">
    <source>
        <dbReference type="EMBL" id="TNN37334.1"/>
    </source>
</evidence>
<keyword evidence="3" id="KW-1185">Reference proteome</keyword>
<feature type="compositionally biased region" description="Basic and acidic residues" evidence="1">
    <location>
        <begin position="1"/>
        <end position="11"/>
    </location>
</feature>
<evidence type="ECO:0000313" key="3">
    <source>
        <dbReference type="Proteomes" id="UP000314294"/>
    </source>
</evidence>
<protein>
    <submittedName>
        <fullName evidence="2">Uncharacterized protein</fullName>
    </submittedName>
</protein>
<name>A0A4Z2F965_9TELE</name>
<comment type="caution">
    <text evidence="2">The sequence shown here is derived from an EMBL/GenBank/DDBJ whole genome shotgun (WGS) entry which is preliminary data.</text>
</comment>
<accession>A0A4Z2F965</accession>
<organism evidence="2 3">
    <name type="scientific">Liparis tanakae</name>
    <name type="common">Tanaka's snailfish</name>
    <dbReference type="NCBI Taxonomy" id="230148"/>
    <lineage>
        <taxon>Eukaryota</taxon>
        <taxon>Metazoa</taxon>
        <taxon>Chordata</taxon>
        <taxon>Craniata</taxon>
        <taxon>Vertebrata</taxon>
        <taxon>Euteleostomi</taxon>
        <taxon>Actinopterygii</taxon>
        <taxon>Neopterygii</taxon>
        <taxon>Teleostei</taxon>
        <taxon>Neoteleostei</taxon>
        <taxon>Acanthomorphata</taxon>
        <taxon>Eupercaria</taxon>
        <taxon>Perciformes</taxon>
        <taxon>Cottioidei</taxon>
        <taxon>Cottales</taxon>
        <taxon>Liparidae</taxon>
        <taxon>Liparis</taxon>
    </lineage>
</organism>
<dbReference type="AlphaFoldDB" id="A0A4Z2F965"/>
<reference evidence="2 3" key="1">
    <citation type="submission" date="2019-03" db="EMBL/GenBank/DDBJ databases">
        <title>First draft genome of Liparis tanakae, snailfish: a comprehensive survey of snailfish specific genes.</title>
        <authorList>
            <person name="Kim W."/>
            <person name="Song I."/>
            <person name="Jeong J.-H."/>
            <person name="Kim D."/>
            <person name="Kim S."/>
            <person name="Ryu S."/>
            <person name="Song J.Y."/>
            <person name="Lee S.K."/>
        </authorList>
    </citation>
    <scope>NUCLEOTIDE SEQUENCE [LARGE SCALE GENOMIC DNA]</scope>
    <source>
        <tissue evidence="2">Muscle</tissue>
    </source>
</reference>
<sequence>MAVGANREKRFNSRLPCRTPVADTTVNSSSDVQWTEMVSYDAVHNSSRMHGAFGAAEDARRRKKEENSFNTI</sequence>
<dbReference type="EMBL" id="SRLO01001501">
    <property type="protein sequence ID" value="TNN37334.1"/>
    <property type="molecule type" value="Genomic_DNA"/>
</dbReference>
<feature type="region of interest" description="Disordered" evidence="1">
    <location>
        <begin position="50"/>
        <end position="72"/>
    </location>
</feature>
<dbReference type="Proteomes" id="UP000314294">
    <property type="component" value="Unassembled WGS sequence"/>
</dbReference>
<evidence type="ECO:0000256" key="1">
    <source>
        <dbReference type="SAM" id="MobiDB-lite"/>
    </source>
</evidence>
<gene>
    <name evidence="2" type="ORF">EYF80_052500</name>
</gene>
<feature type="compositionally biased region" description="Basic and acidic residues" evidence="1">
    <location>
        <begin position="57"/>
        <end position="72"/>
    </location>
</feature>
<feature type="region of interest" description="Disordered" evidence="1">
    <location>
        <begin position="1"/>
        <end position="28"/>
    </location>
</feature>